<evidence type="ECO:0000313" key="1">
    <source>
        <dbReference type="EMBL" id="KAH7910942.1"/>
    </source>
</evidence>
<gene>
    <name evidence="1" type="ORF">BJ138DRAFT_1007701</name>
</gene>
<evidence type="ECO:0000313" key="2">
    <source>
        <dbReference type="Proteomes" id="UP000790377"/>
    </source>
</evidence>
<dbReference type="EMBL" id="MU267695">
    <property type="protein sequence ID" value="KAH7910942.1"/>
    <property type="molecule type" value="Genomic_DNA"/>
</dbReference>
<dbReference type="Proteomes" id="UP000790377">
    <property type="component" value="Unassembled WGS sequence"/>
</dbReference>
<keyword evidence="2" id="KW-1185">Reference proteome</keyword>
<organism evidence="1 2">
    <name type="scientific">Hygrophoropsis aurantiaca</name>
    <dbReference type="NCBI Taxonomy" id="72124"/>
    <lineage>
        <taxon>Eukaryota</taxon>
        <taxon>Fungi</taxon>
        <taxon>Dikarya</taxon>
        <taxon>Basidiomycota</taxon>
        <taxon>Agaricomycotina</taxon>
        <taxon>Agaricomycetes</taxon>
        <taxon>Agaricomycetidae</taxon>
        <taxon>Boletales</taxon>
        <taxon>Coniophorineae</taxon>
        <taxon>Hygrophoropsidaceae</taxon>
        <taxon>Hygrophoropsis</taxon>
    </lineage>
</organism>
<proteinExistence type="predicted"/>
<sequence length="709" mass="77534">MFFSPELLSKRDSGFGLLWLAATLGSKSTFKKLPKRSVIMADISQLCDLIATPAEPLALRLSSNLMVGAARVYKVKQEIFLTDVTTCSNSLKRVVQELRSIAATEAQLQMVHPTVKPAAVTLATDPNVTFSMDFDNMVANWDDYLNIGDNATPENESGDEYDPKNKKTKGKGKGKQSTVSALENVRANPHTLNENHEFLLTSSFDASFGGDGANNPSSSQAEGFGFNDNFFGAFEDLDLGEGLGDELARELGEGWVRDDMQVDVPIDFGADDVGNQNSQFDTGGDYPIQVEDAAPLPSAILHALVKHPTGQTTGHSALYSGTIAGVEFSPIQALQPSTPDPKIDEPAQKKIKRRLLLDSRTELTDEELKARYSEEQNNIRKEIALKRYEKDHGKIINDMLWAVPGGVQAKVLVDFWLDHFKAQVEARSDFLTADDSPPPKRRKLKVSSDITKDNYGEDSPDFVEWGADAMDMGGNMDIDMAFDTRGATRFNVLSPLANDIQLLSRRDSRAASIFGDSLGLDLELLNSLGSQRSALFPWDNAGNSSSVSGGMPGTNRKSSDRLSVDRAETRIRGSSFSRRGSSVVASQISFPGALGESPSVGNANGSQLNEEEFEFNIPADNSQVESQQSELNLVTLERNSFNFLEYAKMQYRSLSGSTPFLSFDAVVPKDTSTSHVASAALYHCLVLGTKDLIHLRQDAPYGRIEIRIK</sequence>
<comment type="caution">
    <text evidence="1">The sequence shown here is derived from an EMBL/GenBank/DDBJ whole genome shotgun (WGS) entry which is preliminary data.</text>
</comment>
<protein>
    <submittedName>
        <fullName evidence="1">Rec8 like protein-domain-containing protein</fullName>
    </submittedName>
</protein>
<name>A0ACB8ACW2_9AGAM</name>
<reference evidence="1" key="1">
    <citation type="journal article" date="2021" name="New Phytol.">
        <title>Evolutionary innovations through gain and loss of genes in the ectomycorrhizal Boletales.</title>
        <authorList>
            <person name="Wu G."/>
            <person name="Miyauchi S."/>
            <person name="Morin E."/>
            <person name="Kuo A."/>
            <person name="Drula E."/>
            <person name="Varga T."/>
            <person name="Kohler A."/>
            <person name="Feng B."/>
            <person name="Cao Y."/>
            <person name="Lipzen A."/>
            <person name="Daum C."/>
            <person name="Hundley H."/>
            <person name="Pangilinan J."/>
            <person name="Johnson J."/>
            <person name="Barry K."/>
            <person name="LaButti K."/>
            <person name="Ng V."/>
            <person name="Ahrendt S."/>
            <person name="Min B."/>
            <person name="Choi I.G."/>
            <person name="Park H."/>
            <person name="Plett J.M."/>
            <person name="Magnuson J."/>
            <person name="Spatafora J.W."/>
            <person name="Nagy L.G."/>
            <person name="Henrissat B."/>
            <person name="Grigoriev I.V."/>
            <person name="Yang Z.L."/>
            <person name="Xu J."/>
            <person name="Martin F.M."/>
        </authorList>
    </citation>
    <scope>NUCLEOTIDE SEQUENCE</scope>
    <source>
        <strain evidence="1">ATCC 28755</strain>
    </source>
</reference>
<accession>A0ACB8ACW2</accession>